<dbReference type="EMBL" id="JAMDLW010000023">
    <property type="protein sequence ID" value="MCY9521372.1"/>
    <property type="molecule type" value="Genomic_DNA"/>
</dbReference>
<dbReference type="Pfam" id="PF09669">
    <property type="entry name" value="Phage_pRha"/>
    <property type="match status" value="1"/>
</dbReference>
<keyword evidence="3" id="KW-1185">Reference proteome</keyword>
<feature type="domain" description="ORF6C" evidence="1">
    <location>
        <begin position="148"/>
        <end position="241"/>
    </location>
</feature>
<gene>
    <name evidence="2" type="ORF">M5X09_17150</name>
</gene>
<proteinExistence type="predicted"/>
<dbReference type="RefSeq" id="WP_268601410.1">
    <property type="nucleotide sequence ID" value="NZ_JAMDLV010000006.1"/>
</dbReference>
<dbReference type="Proteomes" id="UP001207626">
    <property type="component" value="Unassembled WGS sequence"/>
</dbReference>
<organism evidence="2 3">
    <name type="scientific">Paenibacillus apiarius</name>
    <dbReference type="NCBI Taxonomy" id="46240"/>
    <lineage>
        <taxon>Bacteria</taxon>
        <taxon>Bacillati</taxon>
        <taxon>Bacillota</taxon>
        <taxon>Bacilli</taxon>
        <taxon>Bacillales</taxon>
        <taxon>Paenibacillaceae</taxon>
        <taxon>Paenibacillus</taxon>
    </lineage>
</organism>
<dbReference type="NCBIfam" id="TIGR02681">
    <property type="entry name" value="phage_pRha"/>
    <property type="match status" value="1"/>
</dbReference>
<sequence>MNRDQLNKTMENWMEQQKNKAIVFAKNGEVFTDSLMVAEKFNKTHDNVLRDIKTQLKKLEEAGEREWGVINFEETHYQHPQNQQWYPKYDLTEDAFAIIAMSYVTPEAMKMKVRFLEEFKRMRQQLQNGVPTLSPNEAMAIALRQTAEMMTVVPKLENRIDTVERKVEEQITLDSGEQRRLQKAVNVKVCSIEPIKECRAELFRQLHREIKDRWDVPSYKDVRRQDLSRVLRYVDAWVPKKAN</sequence>
<comment type="caution">
    <text evidence="2">The sequence shown here is derived from an EMBL/GenBank/DDBJ whole genome shotgun (WGS) entry which is preliminary data.</text>
</comment>
<evidence type="ECO:0000313" key="2">
    <source>
        <dbReference type="EMBL" id="MCY9521372.1"/>
    </source>
</evidence>
<evidence type="ECO:0000259" key="1">
    <source>
        <dbReference type="Pfam" id="PF10552"/>
    </source>
</evidence>
<dbReference type="Pfam" id="PF10552">
    <property type="entry name" value="ORF6C"/>
    <property type="match status" value="1"/>
</dbReference>
<accession>A0ABT4DVJ4</accession>
<evidence type="ECO:0000313" key="3">
    <source>
        <dbReference type="Proteomes" id="UP001207626"/>
    </source>
</evidence>
<reference evidence="2 3" key="1">
    <citation type="submission" date="2022-05" db="EMBL/GenBank/DDBJ databases">
        <title>Genome Sequencing of Bee-Associated Microbes.</title>
        <authorList>
            <person name="Dunlap C."/>
        </authorList>
    </citation>
    <scope>NUCLEOTIDE SEQUENCE [LARGE SCALE GENOMIC DNA]</scope>
    <source>
        <strain evidence="2 3">NRRL NRS-1438</strain>
    </source>
</reference>
<dbReference type="InterPro" id="IPR018878">
    <property type="entry name" value="ORF6C_dom"/>
</dbReference>
<protein>
    <submittedName>
        <fullName evidence="2">Rha family transcriptional regulator</fullName>
    </submittedName>
</protein>
<dbReference type="InterPro" id="IPR014054">
    <property type="entry name" value="Phage_regulatory_Rha"/>
</dbReference>
<name>A0ABT4DVJ4_9BACL</name>